<feature type="compositionally biased region" description="Low complexity" evidence="1">
    <location>
        <begin position="472"/>
        <end position="486"/>
    </location>
</feature>
<dbReference type="Pfam" id="PF15253">
    <property type="entry name" value="STIL_N"/>
    <property type="match status" value="1"/>
</dbReference>
<evidence type="ECO:0000313" key="4">
    <source>
        <dbReference type="Proteomes" id="UP000039865"/>
    </source>
</evidence>
<keyword evidence="4" id="KW-1185">Reference proteome</keyword>
<organism evidence="3 4">
    <name type="scientific">Stylonychia lemnae</name>
    <name type="common">Ciliate</name>
    <dbReference type="NCBI Taxonomy" id="5949"/>
    <lineage>
        <taxon>Eukaryota</taxon>
        <taxon>Sar</taxon>
        <taxon>Alveolata</taxon>
        <taxon>Ciliophora</taxon>
        <taxon>Intramacronucleata</taxon>
        <taxon>Spirotrichea</taxon>
        <taxon>Stichotrichia</taxon>
        <taxon>Sporadotrichida</taxon>
        <taxon>Oxytrichidae</taxon>
        <taxon>Stylonychinae</taxon>
        <taxon>Stylonychia</taxon>
    </lineage>
</organism>
<feature type="region of interest" description="Disordered" evidence="1">
    <location>
        <begin position="1042"/>
        <end position="1068"/>
    </location>
</feature>
<feature type="domain" description="STIL N-terminal" evidence="2">
    <location>
        <begin position="248"/>
        <end position="425"/>
    </location>
</feature>
<name>A0A078B971_STYLE</name>
<feature type="compositionally biased region" description="Polar residues" evidence="1">
    <location>
        <begin position="631"/>
        <end position="658"/>
    </location>
</feature>
<feature type="region of interest" description="Disordered" evidence="1">
    <location>
        <begin position="928"/>
        <end position="1013"/>
    </location>
</feature>
<feature type="region of interest" description="Disordered" evidence="1">
    <location>
        <begin position="786"/>
        <end position="806"/>
    </location>
</feature>
<evidence type="ECO:0000256" key="1">
    <source>
        <dbReference type="SAM" id="MobiDB-lite"/>
    </source>
</evidence>
<feature type="compositionally biased region" description="Polar residues" evidence="1">
    <location>
        <begin position="951"/>
        <end position="960"/>
    </location>
</feature>
<protein>
    <recommendedName>
        <fullName evidence="2">STIL N-terminal domain-containing protein</fullName>
    </recommendedName>
</protein>
<feature type="region of interest" description="Disordered" evidence="1">
    <location>
        <begin position="1254"/>
        <end position="1305"/>
    </location>
</feature>
<feature type="compositionally biased region" description="Polar residues" evidence="1">
    <location>
        <begin position="1287"/>
        <end position="1299"/>
    </location>
</feature>
<accession>A0A078B971</accession>
<feature type="compositionally biased region" description="Polar residues" evidence="1">
    <location>
        <begin position="505"/>
        <end position="519"/>
    </location>
</feature>
<dbReference type="EMBL" id="CCKQ01018176">
    <property type="protein sequence ID" value="CDW90113.1"/>
    <property type="molecule type" value="Genomic_DNA"/>
</dbReference>
<feature type="region of interest" description="Disordered" evidence="1">
    <location>
        <begin position="470"/>
        <end position="658"/>
    </location>
</feature>
<dbReference type="Proteomes" id="UP000039865">
    <property type="component" value="Unassembled WGS sequence"/>
</dbReference>
<reference evidence="3 4" key="1">
    <citation type="submission" date="2014-06" db="EMBL/GenBank/DDBJ databases">
        <authorList>
            <person name="Swart Estienne"/>
        </authorList>
    </citation>
    <scope>NUCLEOTIDE SEQUENCE [LARGE SCALE GENOMIC DNA]</scope>
    <source>
        <strain evidence="3 4">130c</strain>
    </source>
</reference>
<feature type="compositionally biased region" description="Low complexity" evidence="1">
    <location>
        <begin position="986"/>
        <end position="1012"/>
    </location>
</feature>
<evidence type="ECO:0000259" key="2">
    <source>
        <dbReference type="Pfam" id="PF15253"/>
    </source>
</evidence>
<gene>
    <name evidence="3" type="primary">Contig1646.g1791</name>
    <name evidence="3" type="ORF">STYLEM_19253</name>
</gene>
<dbReference type="InParanoid" id="A0A078B971"/>
<sequence length="1305" mass="149633">MFSLTPKNQKRRRKKKYSDARIIKQGKGVQLVVSMGALIVNTKKWKLFGVSRLIMKTLRFSKRSNLLTKLQIMNNKGFQQDNSQSRKAQKVTNKDQLHNFIFVTQYFPRSSIQRECGEERKLLVQKYSKSLLDQVCLSIESEEINPYSSDKIIFKNLTEDSVLQHGKVSLKGQSSSPNQQKKTIKVQLCSSLQFKNQQQEFLKLAYDHNNEIQSLKNFEFEDQQDKENLCSNRDNQKLKIKESIPQPIDFLAFQSNICICRSKGKIEFNLNILAPNISFDFYQISQIKIASNQFLPREMRESSDIKAGFLQIDSETKVTPINFNDSDILKNEMVGIWLSNLPVDDKQTPLQRIKDPLVWSACLKFVMLSEKFNQVNSPSSDKNTFLVILFEQNFSKSLCFEFKILRNEPDKSYLNNWMVMTFYKKFMRQSSEPYYDNFQLRPQIFKKQTQFEADKFKIYTFNKFLQKSNEIQQQQQQDEQQNQMPQKENKIMVSHQKTQSEQRSKVPQKNPTHQRQLAQSAKRLDRNNRRVDSLMNQSEQDSLQQNSTSAANSQISNRKSLEKSRNPGAISRIARSNSQKAVSRVKEVESDFGIKQEPKTLKRSGSEVKMSTEQDQHSNQINKLKGKIKIKSQSQNSLQEISQSENSTNKNSSLNDNNQQSATNFIQMIGGASQRQNLNIGRYVPTLKMMNIQSNQQHQNQQSQNLQTPQTNIQIKQSQISSITTTSQVSPFIKKGNIMRSSNDRQINSVSSSNQVFSPCMTLATPQNRDFDLRSSAKSSVLRVKDHNKADNQENPYQTEEPSRNPLTFVRGSFTEFQTPIVDSKFNNLQSKDVKFQSEIFQSQVNTQMNDEFNIQKKLKFEEYKNAEINQQNDNLIFQNEDIVDYSDVIEKTRSSPTTKNIMRSQARSIKVLQQQVNQLTKIVQELTTKSGNGNSSKNSSSNSNSGYSNLFSTGVTQKSKSIEKDEGGLSKANTLDNRVPPKSDINQPSNQIQQNQIQQQQQNQQQSPEKQQINEDKIIQAFVDFLRQSQQTNNEVNQLFSIYGGSQGNNTENRNSVVGDPRNPQLSQSQQFNFASAAKGGSINIAPPKILRPMSVRQNSKEDKQQATQLNTNKNSFSGLLMGDHEHSQHNIILDNCQESPINHKNATTFIDNLNNSQNFRETSSGSIKEEESHCLKKLTRVLSQRIETYEKSKGRKAIPPPLNYVLKSNQVFDMQTKQQDQVQASLKSSVGPYPFNNAGLVFEFEESIDEESSIGSRINNPAQPVNKFKRKSNEGDQADDENETYKSSEISLAQNKNKIPRNL</sequence>
<feature type="compositionally biased region" description="Basic and acidic residues" evidence="1">
    <location>
        <begin position="584"/>
        <end position="616"/>
    </location>
</feature>
<dbReference type="InterPro" id="IPR057731">
    <property type="entry name" value="STIL_N"/>
</dbReference>
<feature type="compositionally biased region" description="Polar residues" evidence="1">
    <location>
        <begin position="534"/>
        <end position="558"/>
    </location>
</feature>
<feature type="compositionally biased region" description="Basic and acidic residues" evidence="1">
    <location>
        <begin position="522"/>
        <end position="532"/>
    </location>
</feature>
<feature type="compositionally biased region" description="Low complexity" evidence="1">
    <location>
        <begin position="931"/>
        <end position="950"/>
    </location>
</feature>
<evidence type="ECO:0000313" key="3">
    <source>
        <dbReference type="EMBL" id="CDW90113.1"/>
    </source>
</evidence>
<proteinExistence type="predicted"/>